<feature type="region of interest" description="Disordered" evidence="1">
    <location>
        <begin position="133"/>
        <end position="168"/>
    </location>
</feature>
<feature type="compositionally biased region" description="Low complexity" evidence="1">
    <location>
        <begin position="137"/>
        <end position="155"/>
    </location>
</feature>
<reference evidence="2" key="1">
    <citation type="submission" date="2023-10" db="EMBL/GenBank/DDBJ databases">
        <title>Genome assembly of Pristionchus species.</title>
        <authorList>
            <person name="Yoshida K."/>
            <person name="Sommer R.J."/>
        </authorList>
    </citation>
    <scope>NUCLEOTIDE SEQUENCE</scope>
    <source>
        <strain evidence="2">RS5133</strain>
    </source>
</reference>
<sequence>NGLSYFRLEMDLKVDPDQGEAEYKSELARIEEWRKKSSDYSGHSNDALGSVLTKGFEAMAAAIKPDSSFNDIQRALTSFNYERLVSLQFDQSRDVVIRDLFYGAMECLHHSLQVLTAHKKECRRIPIGDFSQENPRSVPSEVPVTTSVPVSTTPVRIPLPSTRNPKIEMDDDDARPTLSHHSLCHSTFACVNGGQSIHAESSNEDVKATRVTASSRRKFERKNRGRRTHSSVVRAVKEEPIETDINGNVENDQVKKDGMKIENEENVSHSMSQEGRVDAQTMTSEEVEKEGEEEEEEEE</sequence>
<keyword evidence="3" id="KW-1185">Reference proteome</keyword>
<comment type="caution">
    <text evidence="2">The sequence shown here is derived from an EMBL/GenBank/DDBJ whole genome shotgun (WGS) entry which is preliminary data.</text>
</comment>
<organism evidence="2 3">
    <name type="scientific">Pristionchus fissidentatus</name>
    <dbReference type="NCBI Taxonomy" id="1538716"/>
    <lineage>
        <taxon>Eukaryota</taxon>
        <taxon>Metazoa</taxon>
        <taxon>Ecdysozoa</taxon>
        <taxon>Nematoda</taxon>
        <taxon>Chromadorea</taxon>
        <taxon>Rhabditida</taxon>
        <taxon>Rhabditina</taxon>
        <taxon>Diplogasteromorpha</taxon>
        <taxon>Diplogasteroidea</taxon>
        <taxon>Neodiplogasteridae</taxon>
        <taxon>Pristionchus</taxon>
    </lineage>
</organism>
<feature type="compositionally biased region" description="Basic and acidic residues" evidence="1">
    <location>
        <begin position="252"/>
        <end position="267"/>
    </location>
</feature>
<gene>
    <name evidence="2" type="ORF">PFISCL1PPCAC_24079</name>
</gene>
<feature type="non-terminal residue" evidence="2">
    <location>
        <position position="299"/>
    </location>
</feature>
<dbReference type="Proteomes" id="UP001432322">
    <property type="component" value="Unassembled WGS sequence"/>
</dbReference>
<dbReference type="AlphaFoldDB" id="A0AAV5WLE4"/>
<name>A0AAV5WLE4_9BILA</name>
<evidence type="ECO:0000256" key="1">
    <source>
        <dbReference type="SAM" id="MobiDB-lite"/>
    </source>
</evidence>
<evidence type="ECO:0000313" key="2">
    <source>
        <dbReference type="EMBL" id="GMT32782.1"/>
    </source>
</evidence>
<evidence type="ECO:0000313" key="3">
    <source>
        <dbReference type="Proteomes" id="UP001432322"/>
    </source>
</evidence>
<dbReference type="EMBL" id="BTSY01000006">
    <property type="protein sequence ID" value="GMT32782.1"/>
    <property type="molecule type" value="Genomic_DNA"/>
</dbReference>
<feature type="non-terminal residue" evidence="2">
    <location>
        <position position="1"/>
    </location>
</feature>
<protein>
    <submittedName>
        <fullName evidence="2">Uncharacterized protein</fullName>
    </submittedName>
</protein>
<proteinExistence type="predicted"/>
<feature type="compositionally biased region" description="Acidic residues" evidence="1">
    <location>
        <begin position="285"/>
        <end position="299"/>
    </location>
</feature>
<accession>A0AAV5WLE4</accession>
<feature type="compositionally biased region" description="Basic residues" evidence="1">
    <location>
        <begin position="215"/>
        <end position="229"/>
    </location>
</feature>
<feature type="region of interest" description="Disordered" evidence="1">
    <location>
        <begin position="198"/>
        <end position="299"/>
    </location>
</feature>